<comment type="similarity">
    <text evidence="18">Belongs to the rotavirus NSP4 family.</text>
</comment>
<feature type="binding site" evidence="18">
    <location>
        <position position="123"/>
    </location>
    <ligand>
        <name>Ca(2+)</name>
        <dbReference type="ChEBI" id="CHEBI:29108"/>
    </ligand>
</feature>
<evidence type="ECO:0000256" key="5">
    <source>
        <dbReference type="ARBA" id="ARBA00022692"/>
    </source>
</evidence>
<keyword evidence="18" id="KW-0479">Metal-binding</keyword>
<evidence type="ECO:0000256" key="1">
    <source>
        <dbReference type="ARBA" id="ARBA00022448"/>
    </source>
</evidence>
<evidence type="ECO:0000256" key="16">
    <source>
        <dbReference type="ARBA" id="ARBA00023184"/>
    </source>
</evidence>
<evidence type="ECO:0000256" key="17">
    <source>
        <dbReference type="ARBA" id="ARBA00023303"/>
    </source>
</evidence>
<evidence type="ECO:0000256" key="19">
    <source>
        <dbReference type="SAM" id="Phobius"/>
    </source>
</evidence>
<sequence>MENATAINETFVEEFFNSTITYFENSGLMIKYFPYIVSILTIVFTTWKAGRSTFKVTKTVAGSSYKVVRVIVTTLINCIMKCFGTKTEIVTDDRLDAVTSKILAEIDRQVKMIEQLTTREIEQVKLLADIYEMLKFKKDEVDMSYETNQKAYTSWTRNPYAPPKTVSLD</sequence>
<dbReference type="GO" id="GO:0090729">
    <property type="term" value="F:toxin activity"/>
    <property type="evidence" value="ECO:0007669"/>
    <property type="project" value="UniProtKB-UniRule"/>
</dbReference>
<feature type="glycosylation site" description="N-linked (GlcNAc...) asparagine; by host" evidence="18">
    <location>
        <position position="8"/>
    </location>
</feature>
<dbReference type="GO" id="GO:0039520">
    <property type="term" value="P:symbiont-mediated activation of host autophagy"/>
    <property type="evidence" value="ECO:0007669"/>
    <property type="project" value="UniProtKB-KW"/>
</dbReference>
<dbReference type="GO" id="GO:0044169">
    <property type="term" value="C:host cell rough endoplasmic reticulum membrane"/>
    <property type="evidence" value="ECO:0007669"/>
    <property type="project" value="UniProtKB-SubCell"/>
</dbReference>
<evidence type="ECO:0000256" key="18">
    <source>
        <dbReference type="HAMAP-Rule" id="MF_04091"/>
    </source>
</evidence>
<dbReference type="GO" id="GO:0015267">
    <property type="term" value="F:channel activity"/>
    <property type="evidence" value="ECO:0007669"/>
    <property type="project" value="UniProtKB-KW"/>
</dbReference>
<dbReference type="Pfam" id="PF01452">
    <property type="entry name" value="Rota_NSP4"/>
    <property type="match status" value="1"/>
</dbReference>
<evidence type="ECO:0000256" key="4">
    <source>
        <dbReference type="ARBA" id="ARBA00022656"/>
    </source>
</evidence>
<evidence type="ECO:0000256" key="2">
    <source>
        <dbReference type="ARBA" id="ARBA00022525"/>
    </source>
</evidence>
<dbReference type="GO" id="GO:0044155">
    <property type="term" value="C:host caveola"/>
    <property type="evidence" value="ECO:0007669"/>
    <property type="project" value="UniProtKB-SubCell"/>
</dbReference>
<evidence type="ECO:0000256" key="10">
    <source>
        <dbReference type="ARBA" id="ARBA00023026"/>
    </source>
</evidence>
<evidence type="ECO:0000256" key="7">
    <source>
        <dbReference type="ARBA" id="ARBA00022870"/>
    </source>
</evidence>
<gene>
    <name evidence="20" type="primary">NSP4</name>
</gene>
<keyword evidence="17 18" id="KW-0407">Ion channel</keyword>
<keyword evidence="15 18" id="KW-0325">Glycoprotein</keyword>
<keyword evidence="11 18" id="KW-1182">Viral ion channel</keyword>
<accession>A0A0P0YJY8</accession>
<name>A0A0P0YJY8_9REOV</name>
<dbReference type="GO" id="GO:0016020">
    <property type="term" value="C:membrane"/>
    <property type="evidence" value="ECO:0007669"/>
    <property type="project" value="UniProtKB-UniRule"/>
</dbReference>
<keyword evidence="13 18" id="KW-0406">Ion transport</keyword>
<reference evidence="20" key="1">
    <citation type="submission" date="2015-09" db="EMBL/GenBank/DDBJ databases">
        <title>Genome sequence of a novel avian rotavirus A strain detected from common gulls in Japan.</title>
        <authorList>
            <person name="Ito N."/>
        </authorList>
    </citation>
    <scope>NUCLEOTIDE SEQUENCE [LARGE SCALE GENOMIC DNA]</scope>
    <source>
        <strain evidence="20">RVA/CommonGull-wt/JPN/Ho374/2013/G28P[39]</strain>
    </source>
</reference>
<dbReference type="Proteomes" id="UP000166193">
    <property type="component" value="Genome"/>
</dbReference>
<evidence type="ECO:0000256" key="3">
    <source>
        <dbReference type="ARBA" id="ARBA00022581"/>
    </source>
</evidence>
<evidence type="ECO:0000256" key="15">
    <source>
        <dbReference type="ARBA" id="ARBA00023180"/>
    </source>
</evidence>
<keyword evidence="1 18" id="KW-0813">Transport</keyword>
<keyword evidence="12 18" id="KW-1072">Activation of host autophagy by virus</keyword>
<organism evidence="20">
    <name type="scientific">Rotavirus A</name>
    <dbReference type="NCBI Taxonomy" id="28875"/>
    <lineage>
        <taxon>Viruses</taxon>
        <taxon>Riboviria</taxon>
        <taxon>Orthornavirae</taxon>
        <taxon>Duplornaviricota</taxon>
        <taxon>Resentoviricetes</taxon>
        <taxon>Reovirales</taxon>
        <taxon>Sedoreoviridae</taxon>
        <taxon>Rotavirus</taxon>
        <taxon>Rotavirus alphagastroenteritidis</taxon>
    </lineage>
</organism>
<evidence type="ECO:0000256" key="6">
    <source>
        <dbReference type="ARBA" id="ARBA00022861"/>
    </source>
</evidence>
<comment type="function">
    <text evidence="18">Plays an essential role in the virus replication cycle by acting as a viroporin. Creates a pore in the host endoplasmic reticulum and as a consequence releases Ca(2+) in the cytoplasm of infected cell. In turn, high levels of cytoplasmic calcium trigger membrane trafficking and transport of viral ER-associated proteins to viroplasms, sites of viral genome replication and immature particle assembly.</text>
</comment>
<comment type="PTM">
    <text evidence="18">The N-glycosyl content is primarily Man(9)GlcNAc, with a small amount of Man(8)GlcNAc.</text>
</comment>
<dbReference type="GO" id="GO:0016032">
    <property type="term" value="P:viral process"/>
    <property type="evidence" value="ECO:0007669"/>
    <property type="project" value="UniProtKB-UniRule"/>
</dbReference>
<keyword evidence="10 18" id="KW-0843">Virulence</keyword>
<evidence type="ECO:0000256" key="9">
    <source>
        <dbReference type="ARBA" id="ARBA00022989"/>
    </source>
</evidence>
<keyword evidence="6 18" id="KW-0260">Enterotoxin</keyword>
<keyword evidence="9 18" id="KW-1133">Transmembrane helix</keyword>
<evidence type="ECO:0000256" key="14">
    <source>
        <dbReference type="ARBA" id="ARBA00023136"/>
    </source>
</evidence>
<comment type="subcellular location">
    <subcellularLocation>
        <location evidence="18">Host rough endoplasmic reticulum membrane</location>
        <topology evidence="18">Single-pass type III membrane protein</topology>
    </subcellularLocation>
    <subcellularLocation>
        <location evidence="18">Host membrane</location>
        <location evidence="18">Host caveola</location>
        <topology evidence="18">Single-pass type III membrane protein</topology>
    </subcellularLocation>
    <subcellularLocation>
        <location evidence="18">Secreted</location>
    </subcellularLocation>
    <text evidence="18">NSP4 localizes also in vesicular structures which contain autophagosomal markers and associate with viroplasms in virus-infected cells. Additionally, a soluble form of glycosylated NSP4 is secreted despite retention of its transmembrane domain.</text>
</comment>
<keyword evidence="8 18" id="KW-0735">Signal-anchor</keyword>
<dbReference type="GO" id="GO:0034220">
    <property type="term" value="P:monoatomic ion transmembrane transport"/>
    <property type="evidence" value="ECO:0007669"/>
    <property type="project" value="UniProtKB-KW"/>
</dbReference>
<keyword evidence="18" id="KW-0106">Calcium</keyword>
<feature type="binding site" evidence="18">
    <location>
        <position position="120"/>
    </location>
    <ligand>
        <name>Ca(2+)</name>
        <dbReference type="ChEBI" id="CHEBI:29108"/>
    </ligand>
</feature>
<evidence type="ECO:0000256" key="13">
    <source>
        <dbReference type="ARBA" id="ARBA00023065"/>
    </source>
</evidence>
<keyword evidence="14 18" id="KW-0472">Membrane</keyword>
<evidence type="ECO:0000256" key="12">
    <source>
        <dbReference type="ARBA" id="ARBA00023050"/>
    </source>
</evidence>
<dbReference type="SUPFAM" id="SSF58030">
    <property type="entry name" value="Rotavirus nonstructural proteins"/>
    <property type="match status" value="1"/>
</dbReference>
<feature type="topological domain" description="Lumenal" evidence="18">
    <location>
        <begin position="1"/>
        <end position="28"/>
    </location>
</feature>
<feature type="transmembrane region" description="Helical" evidence="19">
    <location>
        <begin position="32"/>
        <end position="50"/>
    </location>
</feature>
<comment type="domain">
    <text evidence="18">Binds 1 calcium ion per tetramer.</text>
</comment>
<dbReference type="GlyCosmos" id="A0A0P0YJY8">
    <property type="glycosylation" value="1 site, No reported glycans"/>
</dbReference>
<comment type="subunit">
    <text evidence="18">Homotetramer. Interacts with the immature particle in the viroplasm. Interacts with host CAV1, early and late in infection. Interacts with host integrin ITGA1/ITGB1 heterodimer. Interacts with host integrin ITGA2/ITGB1 heterodimer. Interaction with microtubules blocks trafficking to the Golgi apparatus.</text>
</comment>
<feature type="topological domain" description="Cytoplasmic" evidence="18">
    <location>
        <begin position="52"/>
        <end position="169"/>
    </location>
</feature>
<dbReference type="GO" id="GO:0005576">
    <property type="term" value="C:extracellular region"/>
    <property type="evidence" value="ECO:0007669"/>
    <property type="project" value="UniProtKB-SubCell"/>
</dbReference>
<dbReference type="GO" id="GO:0046872">
    <property type="term" value="F:metal ion binding"/>
    <property type="evidence" value="ECO:0007669"/>
    <property type="project" value="UniProtKB-UniRule"/>
</dbReference>
<dbReference type="InterPro" id="IPR002107">
    <property type="entry name" value="Rotavirus_NSP4"/>
</dbReference>
<evidence type="ECO:0000256" key="8">
    <source>
        <dbReference type="ARBA" id="ARBA00022968"/>
    </source>
</evidence>
<proteinExistence type="inferred from homology"/>
<keyword evidence="3 18" id="KW-0945">Host-virus interaction</keyword>
<evidence type="ECO:0000313" key="20">
    <source>
        <dbReference type="EMBL" id="BAT21086.1"/>
    </source>
</evidence>
<protein>
    <recommendedName>
        <fullName evidence="18">Non-structural glycoprotein 4</fullName>
        <shortName evidence="18">NSP4</shortName>
    </recommendedName>
    <alternativeName>
        <fullName evidence="18">NCVP5</fullName>
    </alternativeName>
    <alternativeName>
        <fullName evidence="18">NS28</fullName>
    </alternativeName>
</protein>
<keyword evidence="16 18" id="KW-1038">Host endoplasmic reticulum</keyword>
<keyword evidence="7 18" id="KW-1043">Host membrane</keyword>
<keyword evidence="2 18" id="KW-0964">Secreted</keyword>
<evidence type="ECO:0000256" key="11">
    <source>
        <dbReference type="ARBA" id="ARBA00023039"/>
    </source>
</evidence>
<keyword evidence="5 18" id="KW-0812">Transmembrane</keyword>
<comment type="caution">
    <text evidence="18">Lacks conserved residue(s) required for the propagation of feature annotation.</text>
</comment>
<dbReference type="EMBL" id="LC088227">
    <property type="protein sequence ID" value="BAT21086.1"/>
    <property type="molecule type" value="Genomic_RNA"/>
</dbReference>
<comment type="function">
    <text evidence="18">The secreted form acts as an enterotoxin that causes phospholipase C-dependent elevation of the intracellular calcium concentration in host intestinal mucosa cells. Increased concentration of intracellular calcium disrupts the cytoskeleton and the tight junctions, raising the paracellular permeability. Potentiates chloride ion secretion through a calcium ion-dependent signaling pathway, inducing age-dependent diarrhea. To perform this enterotoxigenic role in vivo, NSP4 is released from infected enterocytes in a soluble form capable of diffusing within the intestinal lumen and interacting with host plasma membrane receptors on neighboring epithelial cells such as integrins ITGA1/ITGB1 and ITGA2/ITGB1.</text>
</comment>
<keyword evidence="4 18" id="KW-0800">Toxin</keyword>
<dbReference type="HAMAP" id="MF_04091">
    <property type="entry name" value="ROTA_NSP4"/>
    <property type="match status" value="1"/>
</dbReference>
<dbReference type="Gene3D" id="1.20.5.430">
    <property type="match status" value="1"/>
</dbReference>